<evidence type="ECO:0000313" key="1">
    <source>
        <dbReference type="EMBL" id="CAZ79363.1"/>
    </source>
</evidence>
<dbReference type="AlphaFoldDB" id="D5G4C0"/>
<dbReference type="Proteomes" id="UP000006911">
    <property type="component" value="Unassembled WGS sequence"/>
</dbReference>
<gene>
    <name evidence="1" type="ORF">GSTUM_00004042001</name>
</gene>
<dbReference type="KEGG" id="tml:GSTUM_00004042001"/>
<organism evidence="1 2">
    <name type="scientific">Tuber melanosporum (strain Mel28)</name>
    <name type="common">Perigord black truffle</name>
    <dbReference type="NCBI Taxonomy" id="656061"/>
    <lineage>
        <taxon>Eukaryota</taxon>
        <taxon>Fungi</taxon>
        <taxon>Dikarya</taxon>
        <taxon>Ascomycota</taxon>
        <taxon>Pezizomycotina</taxon>
        <taxon>Pezizomycetes</taxon>
        <taxon>Pezizales</taxon>
        <taxon>Tuberaceae</taxon>
        <taxon>Tuber</taxon>
    </lineage>
</organism>
<dbReference type="GeneID" id="9184988"/>
<name>D5G4C0_TUBMM</name>
<dbReference type="HOGENOM" id="CLU_2943492_0_0_1"/>
<evidence type="ECO:0000313" key="2">
    <source>
        <dbReference type="Proteomes" id="UP000006911"/>
    </source>
</evidence>
<dbReference type="InParanoid" id="D5G4C0"/>
<dbReference type="RefSeq" id="XP_002835242.1">
    <property type="nucleotide sequence ID" value="XM_002835196.1"/>
</dbReference>
<keyword evidence="2" id="KW-1185">Reference proteome</keyword>
<accession>D5G4C0</accession>
<dbReference type="EMBL" id="FN429986">
    <property type="protein sequence ID" value="CAZ79363.1"/>
    <property type="molecule type" value="Genomic_DNA"/>
</dbReference>
<protein>
    <submittedName>
        <fullName evidence="1">(Perigord truffle) hypothetical protein</fullName>
    </submittedName>
</protein>
<proteinExistence type="predicted"/>
<sequence length="60" mass="6618">MPCIASICCVVISNVQYSAVEPHPLDSLSSWPLTIELGFEDAEKIGGEEKQNKKKRKQNG</sequence>
<reference evidence="1 2" key="1">
    <citation type="journal article" date="2010" name="Nature">
        <title>Perigord black truffle genome uncovers evolutionary origins and mechanisms of symbiosis.</title>
        <authorList>
            <person name="Martin F."/>
            <person name="Kohler A."/>
            <person name="Murat C."/>
            <person name="Balestrini R."/>
            <person name="Coutinho P.M."/>
            <person name="Jaillon O."/>
            <person name="Montanini B."/>
            <person name="Morin E."/>
            <person name="Noel B."/>
            <person name="Percudani R."/>
            <person name="Porcel B."/>
            <person name="Rubini A."/>
            <person name="Amicucci A."/>
            <person name="Amselem J."/>
            <person name="Anthouard V."/>
            <person name="Arcioni S."/>
            <person name="Artiguenave F."/>
            <person name="Aury J.M."/>
            <person name="Ballario P."/>
            <person name="Bolchi A."/>
            <person name="Brenna A."/>
            <person name="Brun A."/>
            <person name="Buee M."/>
            <person name="Cantarel B."/>
            <person name="Chevalier G."/>
            <person name="Couloux A."/>
            <person name="Da Silva C."/>
            <person name="Denoeud F."/>
            <person name="Duplessis S."/>
            <person name="Ghignone S."/>
            <person name="Hilselberger B."/>
            <person name="Iotti M."/>
            <person name="Marcais B."/>
            <person name="Mello A."/>
            <person name="Miranda M."/>
            <person name="Pacioni G."/>
            <person name="Quesneville H."/>
            <person name="Riccioni C."/>
            <person name="Ruotolo R."/>
            <person name="Splivallo R."/>
            <person name="Stocchi V."/>
            <person name="Tisserant E."/>
            <person name="Viscomi A.R."/>
            <person name="Zambonelli A."/>
            <person name="Zampieri E."/>
            <person name="Henrissat B."/>
            <person name="Lebrun M.H."/>
            <person name="Paolocci F."/>
            <person name="Bonfante P."/>
            <person name="Ottonello S."/>
            <person name="Wincker P."/>
        </authorList>
    </citation>
    <scope>NUCLEOTIDE SEQUENCE [LARGE SCALE GENOMIC DNA]</scope>
    <source>
        <strain evidence="1 2">Mel28</strain>
    </source>
</reference>